<dbReference type="AlphaFoldDB" id="A0A974PVV8"/>
<dbReference type="InterPro" id="IPR052164">
    <property type="entry name" value="Anthracycline_SecMetBiosynth"/>
</dbReference>
<dbReference type="PANTHER" id="PTHR33993:SF14">
    <property type="entry name" value="GB|AAF24581.1"/>
    <property type="match status" value="1"/>
</dbReference>
<dbReference type="SUPFAM" id="SSF54593">
    <property type="entry name" value="Glyoxalase/Bleomycin resistance protein/Dihydroxybiphenyl dioxygenase"/>
    <property type="match status" value="1"/>
</dbReference>
<dbReference type="CDD" id="cd07247">
    <property type="entry name" value="SgaA_N_like"/>
    <property type="match status" value="1"/>
</dbReference>
<dbReference type="Pfam" id="PF00903">
    <property type="entry name" value="Glyoxalase"/>
    <property type="match status" value="1"/>
</dbReference>
<dbReference type="Gene3D" id="3.10.180.10">
    <property type="entry name" value="2,3-Dihydroxybiphenyl 1,2-Dioxygenase, domain 1"/>
    <property type="match status" value="1"/>
</dbReference>
<protein>
    <submittedName>
        <fullName evidence="2">VOC family protein</fullName>
    </submittedName>
</protein>
<dbReference type="InterPro" id="IPR037523">
    <property type="entry name" value="VOC_core"/>
</dbReference>
<reference evidence="2" key="1">
    <citation type="submission" date="2020-11" db="EMBL/GenBank/DDBJ databases">
        <title>Azospira restricta DSM 18626 genome sequence.</title>
        <authorList>
            <person name="Moe W.M."/>
        </authorList>
    </citation>
    <scope>NUCLEOTIDE SEQUENCE</scope>
    <source>
        <strain evidence="2">DSM 18626</strain>
    </source>
</reference>
<name>A0A974PVV8_9RHOO</name>
<dbReference type="RefSeq" id="WP_203385989.1">
    <property type="nucleotide sequence ID" value="NZ_CP064781.1"/>
</dbReference>
<dbReference type="Proteomes" id="UP000663444">
    <property type="component" value="Chromosome"/>
</dbReference>
<dbReference type="EMBL" id="CP064781">
    <property type="protein sequence ID" value="QRJ62457.1"/>
    <property type="molecule type" value="Genomic_DNA"/>
</dbReference>
<accession>A0A974PVV8</accession>
<organism evidence="2 3">
    <name type="scientific">Azospira restricta</name>
    <dbReference type="NCBI Taxonomy" id="404405"/>
    <lineage>
        <taxon>Bacteria</taxon>
        <taxon>Pseudomonadati</taxon>
        <taxon>Pseudomonadota</taxon>
        <taxon>Betaproteobacteria</taxon>
        <taxon>Rhodocyclales</taxon>
        <taxon>Rhodocyclaceae</taxon>
        <taxon>Azospira</taxon>
    </lineage>
</organism>
<proteinExistence type="predicted"/>
<gene>
    <name evidence="2" type="ORF">IWH25_11745</name>
</gene>
<keyword evidence="3" id="KW-1185">Reference proteome</keyword>
<dbReference type="KEGG" id="ares:IWH25_11745"/>
<sequence>MANPFVHVELQTHDAVAAKDFYGRLFGWSLKDEPMPSGHGTYTMIGVGDGTGGGIYSNPDAQAPACWLAYVGVDDIVAATARARELGATITVDCVKVGDFGWMSVFVDPAGATLALWQSHGSEA</sequence>
<dbReference type="PANTHER" id="PTHR33993">
    <property type="entry name" value="GLYOXALASE-RELATED"/>
    <property type="match status" value="1"/>
</dbReference>
<evidence type="ECO:0000313" key="3">
    <source>
        <dbReference type="Proteomes" id="UP000663444"/>
    </source>
</evidence>
<feature type="domain" description="VOC" evidence="1">
    <location>
        <begin position="4"/>
        <end position="119"/>
    </location>
</feature>
<evidence type="ECO:0000259" key="1">
    <source>
        <dbReference type="PROSITE" id="PS51819"/>
    </source>
</evidence>
<dbReference type="InterPro" id="IPR004360">
    <property type="entry name" value="Glyas_Fos-R_dOase_dom"/>
</dbReference>
<evidence type="ECO:0000313" key="2">
    <source>
        <dbReference type="EMBL" id="QRJ62457.1"/>
    </source>
</evidence>
<dbReference type="InterPro" id="IPR029068">
    <property type="entry name" value="Glyas_Bleomycin-R_OHBP_Dase"/>
</dbReference>
<dbReference type="PROSITE" id="PS51819">
    <property type="entry name" value="VOC"/>
    <property type="match status" value="1"/>
</dbReference>